<dbReference type="AlphaFoldDB" id="A0A844YF41"/>
<evidence type="ECO:0000259" key="1">
    <source>
        <dbReference type="Pfam" id="PF00656"/>
    </source>
</evidence>
<organism evidence="2 3">
    <name type="scientific">Qipengyuania oceanensis</name>
    <dbReference type="NCBI Taxonomy" id="1463597"/>
    <lineage>
        <taxon>Bacteria</taxon>
        <taxon>Pseudomonadati</taxon>
        <taxon>Pseudomonadota</taxon>
        <taxon>Alphaproteobacteria</taxon>
        <taxon>Sphingomonadales</taxon>
        <taxon>Erythrobacteraceae</taxon>
        <taxon>Qipengyuania</taxon>
    </lineage>
</organism>
<evidence type="ECO:0000313" key="2">
    <source>
        <dbReference type="EMBL" id="MXO63766.1"/>
    </source>
</evidence>
<feature type="domain" description="Peptidase C14 caspase" evidence="1">
    <location>
        <begin position="2"/>
        <end position="186"/>
    </location>
</feature>
<gene>
    <name evidence="2" type="ORF">GRI48_12170</name>
</gene>
<sequence length="328" mass="35797">MRRALVVGIDHYQYLSPLFGAVNDAYSIKAMLDRHADGSINFQTNLLVGTDQKDVLSRHQTKEAIRELFAGKGEVAFLYFAGHGYIEATGGYLCAGDCKTGDDGVSLSEILILANKSKFLNRVIVLDSCHSGIAGDHPAQPAMTEIADGVTILTASTAEQYAQEENGQGIFTNLMVDALGGAAANLVGDVTPGGVYAHVDQSLGTWGQRPVFKTNVERFISLRKVRPQIHVEHLRRISEFFPEPDFEFALDPSFEPERPEFKSADAPDLPAPCSENNAIFAILQDFNRVGLLVPDGAPHMWHAAMQSKSVRLTALGEHYRRLASKGLI</sequence>
<dbReference type="RefSeq" id="WP_160676637.1">
    <property type="nucleotide sequence ID" value="NZ_WTYN01000003.1"/>
</dbReference>
<evidence type="ECO:0000313" key="3">
    <source>
        <dbReference type="Proteomes" id="UP000445582"/>
    </source>
</evidence>
<dbReference type="InterPro" id="IPR011600">
    <property type="entry name" value="Pept_C14_caspase"/>
</dbReference>
<dbReference type="SUPFAM" id="SSF52129">
    <property type="entry name" value="Caspase-like"/>
    <property type="match status" value="1"/>
</dbReference>
<name>A0A844YF41_9SPHN</name>
<dbReference type="Pfam" id="PF00656">
    <property type="entry name" value="Peptidase_C14"/>
    <property type="match status" value="1"/>
</dbReference>
<dbReference type="GO" id="GO:0004197">
    <property type="term" value="F:cysteine-type endopeptidase activity"/>
    <property type="evidence" value="ECO:0007669"/>
    <property type="project" value="InterPro"/>
</dbReference>
<dbReference type="EMBL" id="WTYN01000003">
    <property type="protein sequence ID" value="MXO63766.1"/>
    <property type="molecule type" value="Genomic_DNA"/>
</dbReference>
<comment type="caution">
    <text evidence="2">The sequence shown here is derived from an EMBL/GenBank/DDBJ whole genome shotgun (WGS) entry which is preliminary data.</text>
</comment>
<dbReference type="Proteomes" id="UP000445582">
    <property type="component" value="Unassembled WGS sequence"/>
</dbReference>
<reference evidence="2 3" key="1">
    <citation type="submission" date="2019-12" db="EMBL/GenBank/DDBJ databases">
        <title>Genomic-based taxomic classification of the family Erythrobacteraceae.</title>
        <authorList>
            <person name="Xu L."/>
        </authorList>
    </citation>
    <scope>NUCLEOTIDE SEQUENCE [LARGE SCALE GENOMIC DNA]</scope>
    <source>
        <strain evidence="2 3">MCCC 1A09965</strain>
    </source>
</reference>
<keyword evidence="3" id="KW-1185">Reference proteome</keyword>
<dbReference type="InterPro" id="IPR029030">
    <property type="entry name" value="Caspase-like_dom_sf"/>
</dbReference>
<protein>
    <submittedName>
        <fullName evidence="2">Caspase family protein</fullName>
    </submittedName>
</protein>
<accession>A0A844YF41</accession>
<proteinExistence type="predicted"/>
<dbReference type="GO" id="GO:0006508">
    <property type="term" value="P:proteolysis"/>
    <property type="evidence" value="ECO:0007669"/>
    <property type="project" value="InterPro"/>
</dbReference>
<dbReference type="OrthoDB" id="7397152at2"/>
<dbReference type="Gene3D" id="3.40.50.1460">
    <property type="match status" value="1"/>
</dbReference>